<feature type="compositionally biased region" description="Polar residues" evidence="7">
    <location>
        <begin position="271"/>
        <end position="280"/>
    </location>
</feature>
<dbReference type="InterPro" id="IPR023210">
    <property type="entry name" value="NADP_OxRdtase_dom"/>
</dbReference>
<dbReference type="PIRSF" id="PIRSF000097">
    <property type="entry name" value="AKR"/>
    <property type="match status" value="1"/>
</dbReference>
<reference evidence="9 10" key="1">
    <citation type="journal article" date="2018" name="Int. J. Syst. Evol. Microbiol.">
        <title>Lactobacillus bambusae sp. nov., isolated from a traditional fermented Ma-bamboo shoots of Taiwan.</title>
        <authorList>
            <person name="Wang L.-T."/>
        </authorList>
    </citation>
    <scope>NUCLEOTIDE SEQUENCE [LARGE SCALE GENOMIC DNA]</scope>
    <source>
        <strain evidence="9 10">BS-W1</strain>
    </source>
</reference>
<name>A0A2V1N0Q0_9LACO</name>
<dbReference type="InterPro" id="IPR036812">
    <property type="entry name" value="NAD(P)_OxRdtase_dom_sf"/>
</dbReference>
<dbReference type="PROSITE" id="PS00063">
    <property type="entry name" value="ALDOKETO_REDUCTASE_3"/>
    <property type="match status" value="1"/>
</dbReference>
<comment type="similarity">
    <text evidence="1">Belongs to the aldo/keto reductase family.</text>
</comment>
<evidence type="ECO:0000256" key="3">
    <source>
        <dbReference type="ARBA" id="ARBA00023002"/>
    </source>
</evidence>
<dbReference type="FunFam" id="3.20.20.100:FF:000015">
    <property type="entry name" value="Oxidoreductase, aldo/keto reductase family"/>
    <property type="match status" value="1"/>
</dbReference>
<dbReference type="PROSITE" id="PS00062">
    <property type="entry name" value="ALDOKETO_REDUCTASE_2"/>
    <property type="match status" value="1"/>
</dbReference>
<keyword evidence="2" id="KW-0521">NADP</keyword>
<evidence type="ECO:0000313" key="10">
    <source>
        <dbReference type="Proteomes" id="UP000245080"/>
    </source>
</evidence>
<dbReference type="InterPro" id="IPR020471">
    <property type="entry name" value="AKR"/>
</dbReference>
<evidence type="ECO:0000256" key="1">
    <source>
        <dbReference type="ARBA" id="ARBA00007905"/>
    </source>
</evidence>
<evidence type="ECO:0000256" key="5">
    <source>
        <dbReference type="PIRSR" id="PIRSR000097-2"/>
    </source>
</evidence>
<sequence>MNNLELNNGQTIPQLGLGVFLVENESDLKQSISNALNDGYQHFDTAAIYHNEAGVGEALAGSDIHRDDLFITSKVWNQHTTYDETIAAFHESLRKLQTDYLDLYLIHWPSEGYLEKWRALEDLYQDGLVKSIGVSNFEKPHLDKLLASARVKPAVDQIETHPYFQQTELHEYLTKLGIAHEAWGPLGQGKSGVMSDPVLTTIAAQHGKSVAQVILRWHLQRNTIVIPKSIHAKRIAENIDVFNFSLTPGEMEQIAHLDKNQRGSEDPNNEVWLTNSLTMS</sequence>
<dbReference type="SUPFAM" id="SSF51430">
    <property type="entry name" value="NAD(P)-linked oxidoreductase"/>
    <property type="match status" value="1"/>
</dbReference>
<comment type="caution">
    <text evidence="9">The sequence shown here is derived from an EMBL/GenBank/DDBJ whole genome shotgun (WGS) entry which is preliminary data.</text>
</comment>
<protein>
    <submittedName>
        <fullName evidence="9">Aldo/keto reductase</fullName>
    </submittedName>
</protein>
<dbReference type="AlphaFoldDB" id="A0A2V1N0Q0"/>
<dbReference type="PANTHER" id="PTHR43827:SF3">
    <property type="entry name" value="NADP-DEPENDENT OXIDOREDUCTASE DOMAIN-CONTAINING PROTEIN"/>
    <property type="match status" value="1"/>
</dbReference>
<feature type="region of interest" description="Disordered" evidence="7">
    <location>
        <begin position="258"/>
        <end position="280"/>
    </location>
</feature>
<accession>A0A2V1N0Q0</accession>
<evidence type="ECO:0000256" key="7">
    <source>
        <dbReference type="SAM" id="MobiDB-lite"/>
    </source>
</evidence>
<proteinExistence type="inferred from homology"/>
<evidence type="ECO:0000256" key="2">
    <source>
        <dbReference type="ARBA" id="ARBA00022857"/>
    </source>
</evidence>
<gene>
    <name evidence="9" type="ORF">DCM90_01165</name>
</gene>
<dbReference type="Proteomes" id="UP000245080">
    <property type="component" value="Unassembled WGS sequence"/>
</dbReference>
<dbReference type="OrthoDB" id="9804790at2"/>
<evidence type="ECO:0000313" key="9">
    <source>
        <dbReference type="EMBL" id="PWG00817.1"/>
    </source>
</evidence>
<dbReference type="EMBL" id="QCXQ01000001">
    <property type="protein sequence ID" value="PWG00817.1"/>
    <property type="molecule type" value="Genomic_DNA"/>
</dbReference>
<keyword evidence="3" id="KW-0560">Oxidoreductase</keyword>
<evidence type="ECO:0000256" key="4">
    <source>
        <dbReference type="PIRSR" id="PIRSR000097-1"/>
    </source>
</evidence>
<feature type="active site" description="Proton donor" evidence="4">
    <location>
        <position position="49"/>
    </location>
</feature>
<feature type="site" description="Lowers pKa of active site Tyr" evidence="6">
    <location>
        <position position="74"/>
    </location>
</feature>
<feature type="binding site" evidence="5">
    <location>
        <position position="107"/>
    </location>
    <ligand>
        <name>substrate</name>
    </ligand>
</feature>
<feature type="domain" description="NADP-dependent oxidoreductase" evidence="8">
    <location>
        <begin position="24"/>
        <end position="258"/>
    </location>
</feature>
<keyword evidence="10" id="KW-1185">Reference proteome</keyword>
<organism evidence="9 10">
    <name type="scientific">Levilactobacillus bambusae</name>
    <dbReference type="NCBI Taxonomy" id="2024736"/>
    <lineage>
        <taxon>Bacteria</taxon>
        <taxon>Bacillati</taxon>
        <taxon>Bacillota</taxon>
        <taxon>Bacilli</taxon>
        <taxon>Lactobacillales</taxon>
        <taxon>Lactobacillaceae</taxon>
        <taxon>Levilactobacillus</taxon>
    </lineage>
</organism>
<dbReference type="PRINTS" id="PR00069">
    <property type="entry name" value="ALDKETRDTASE"/>
</dbReference>
<dbReference type="InterPro" id="IPR018170">
    <property type="entry name" value="Aldo/ket_reductase_CS"/>
</dbReference>
<dbReference type="GO" id="GO:0016616">
    <property type="term" value="F:oxidoreductase activity, acting on the CH-OH group of donors, NAD or NADP as acceptor"/>
    <property type="evidence" value="ECO:0007669"/>
    <property type="project" value="UniProtKB-ARBA"/>
</dbReference>
<dbReference type="CDD" id="cd19071">
    <property type="entry name" value="AKR_AKR1-5-like"/>
    <property type="match status" value="1"/>
</dbReference>
<evidence type="ECO:0000256" key="6">
    <source>
        <dbReference type="PIRSR" id="PIRSR000097-3"/>
    </source>
</evidence>
<dbReference type="PANTHER" id="PTHR43827">
    <property type="entry name" value="2,5-DIKETO-D-GLUCONIC ACID REDUCTASE"/>
    <property type="match status" value="1"/>
</dbReference>
<evidence type="ECO:0000259" key="8">
    <source>
        <dbReference type="Pfam" id="PF00248"/>
    </source>
</evidence>
<dbReference type="Gene3D" id="3.20.20.100">
    <property type="entry name" value="NADP-dependent oxidoreductase domain"/>
    <property type="match status" value="1"/>
</dbReference>
<dbReference type="Pfam" id="PF00248">
    <property type="entry name" value="Aldo_ket_red"/>
    <property type="match status" value="1"/>
</dbReference>
<dbReference type="RefSeq" id="WP_109249530.1">
    <property type="nucleotide sequence ID" value="NZ_QCXQ01000001.1"/>
</dbReference>